<dbReference type="AlphaFoldDB" id="A0A1J5T9W7"/>
<dbReference type="SUPFAM" id="SSF51735">
    <property type="entry name" value="NAD(P)-binding Rossmann-fold domains"/>
    <property type="match status" value="1"/>
</dbReference>
<comment type="caution">
    <text evidence="2">The sequence shown here is derived from an EMBL/GenBank/DDBJ whole genome shotgun (WGS) entry which is preliminary data.</text>
</comment>
<dbReference type="EMBL" id="MLJW01000004">
    <property type="protein sequence ID" value="OIR17711.1"/>
    <property type="molecule type" value="Genomic_DNA"/>
</dbReference>
<protein>
    <submittedName>
        <fullName evidence="2">NAD(P)-dependent methylenetetrahydromethanopterin dehydrogenase</fullName>
        <ecNumber evidence="2">1.5.1.-</ecNumber>
    </submittedName>
</protein>
<dbReference type="InterPro" id="IPR036291">
    <property type="entry name" value="NAD(P)-bd_dom_sf"/>
</dbReference>
<keyword evidence="2" id="KW-0560">Oxidoreductase</keyword>
<dbReference type="GO" id="GO:0016491">
    <property type="term" value="F:oxidoreductase activity"/>
    <property type="evidence" value="ECO:0007669"/>
    <property type="project" value="UniProtKB-KW"/>
</dbReference>
<name>A0A1J5T9W7_9ZZZZ</name>
<evidence type="ECO:0000313" key="2">
    <source>
        <dbReference type="EMBL" id="OIR17711.1"/>
    </source>
</evidence>
<feature type="domain" description="Methylene-tetrahydromethanopterin dehydrogenase N-terminal" evidence="1">
    <location>
        <begin position="18"/>
        <end position="98"/>
    </location>
</feature>
<organism evidence="2">
    <name type="scientific">mine drainage metagenome</name>
    <dbReference type="NCBI Taxonomy" id="410659"/>
    <lineage>
        <taxon>unclassified sequences</taxon>
        <taxon>metagenomes</taxon>
        <taxon>ecological metagenomes</taxon>
    </lineage>
</organism>
<dbReference type="Gene3D" id="3.40.50.10280">
    <property type="entry name" value="Methylene-tetrahydromethanopterin dehydrogenase, N-terminal domain"/>
    <property type="match status" value="1"/>
</dbReference>
<reference evidence="2" key="1">
    <citation type="submission" date="2016-10" db="EMBL/GenBank/DDBJ databases">
        <title>Sequence of Gallionella enrichment culture.</title>
        <authorList>
            <person name="Poehlein A."/>
            <person name="Muehling M."/>
            <person name="Daniel R."/>
        </authorList>
    </citation>
    <scope>NUCLEOTIDE SEQUENCE</scope>
</reference>
<dbReference type="Gene3D" id="3.40.50.720">
    <property type="entry name" value="NAD(P)-binding Rossmann-like Domain"/>
    <property type="match status" value="1"/>
</dbReference>
<evidence type="ECO:0000259" key="1">
    <source>
        <dbReference type="Pfam" id="PF09176"/>
    </source>
</evidence>
<dbReference type="InterPro" id="IPR037089">
    <property type="entry name" value="Methyl-teptahyd_DH_N_sf"/>
</dbReference>
<sequence>MEKARILHLFTAAKNASPFDVNMAFDAGFAKVMPYTNVALSEVTGLTQDAIFSRGLSGVKLEGIFIGGRDIDLAMQMLDASKKAMFAPFACSVFADPSGAFTTAAAMIAKVEYHLKSQLDETLTGKVVSIFGATGPVGSCVGIIAAQQGAVVQLVAHKSVEEVEEKAKAWNEKYQINMVVVDGTTDEKKMDIISKTDIAICAAAAGVQVLSQVHLAHAKQLKIVADVNAVSPLGAEGVGVSDDGALIEGTKAYGIGAMAVGQLKYITQHQLLKQMMPSDQPFEKPKYLEFMAAFKLARELLKSHS</sequence>
<dbReference type="EC" id="1.5.1.-" evidence="2"/>
<dbReference type="SUPFAM" id="SSF53223">
    <property type="entry name" value="Aminoacid dehydrogenase-like, N-terminal domain"/>
    <property type="match status" value="1"/>
</dbReference>
<dbReference type="InterPro" id="IPR046346">
    <property type="entry name" value="Aminoacid_DH-like_N_sf"/>
</dbReference>
<accession>A0A1J5T9W7</accession>
<dbReference type="InterPro" id="IPR015259">
    <property type="entry name" value="Methyl-teptahyd_DH_N"/>
</dbReference>
<gene>
    <name evidence="2" type="primary">mtdB_1</name>
    <name evidence="2" type="ORF">GALL_19330</name>
</gene>
<proteinExistence type="predicted"/>
<dbReference type="Pfam" id="PF09176">
    <property type="entry name" value="Mpt_N"/>
    <property type="match status" value="1"/>
</dbReference>